<evidence type="ECO:0000313" key="2">
    <source>
        <dbReference type="EMBL" id="RRT50132.1"/>
    </source>
</evidence>
<protein>
    <submittedName>
        <fullName evidence="2">Uncharacterized protein</fullName>
    </submittedName>
</protein>
<name>A0A426YEE6_ENSVE</name>
<evidence type="ECO:0000313" key="3">
    <source>
        <dbReference type="Proteomes" id="UP000287651"/>
    </source>
</evidence>
<gene>
    <name evidence="2" type="ORF">B296_00026707</name>
</gene>
<feature type="compositionally biased region" description="Basic residues" evidence="1">
    <location>
        <begin position="1"/>
        <end position="13"/>
    </location>
</feature>
<accession>A0A426YEE6</accession>
<sequence length="199" mass="21796">MSVCHRRRMRKRDRGGGALTGTLEKRGWRTRVASKPDLMTSTSTGFPNPMIATMQQSKPGWWNSFAAGLSGSSSLALPATASSSTAPLAALLRPILIGSGLFLGVAPSIDSQAWRLTHGSGDGGIGESMEARQRPYYSSLLVYCSRGVQRRECPQPGGVSREQRRFSYLFQLPYLSLSLYLYFEGEILSSGATNFHQWL</sequence>
<dbReference type="AlphaFoldDB" id="A0A426YEE6"/>
<dbReference type="Proteomes" id="UP000287651">
    <property type="component" value="Unassembled WGS sequence"/>
</dbReference>
<feature type="region of interest" description="Disordered" evidence="1">
    <location>
        <begin position="1"/>
        <end position="21"/>
    </location>
</feature>
<evidence type="ECO:0000256" key="1">
    <source>
        <dbReference type="SAM" id="MobiDB-lite"/>
    </source>
</evidence>
<organism evidence="2 3">
    <name type="scientific">Ensete ventricosum</name>
    <name type="common">Abyssinian banana</name>
    <name type="synonym">Musa ensete</name>
    <dbReference type="NCBI Taxonomy" id="4639"/>
    <lineage>
        <taxon>Eukaryota</taxon>
        <taxon>Viridiplantae</taxon>
        <taxon>Streptophyta</taxon>
        <taxon>Embryophyta</taxon>
        <taxon>Tracheophyta</taxon>
        <taxon>Spermatophyta</taxon>
        <taxon>Magnoliopsida</taxon>
        <taxon>Liliopsida</taxon>
        <taxon>Zingiberales</taxon>
        <taxon>Musaceae</taxon>
        <taxon>Ensete</taxon>
    </lineage>
</organism>
<proteinExistence type="predicted"/>
<reference evidence="2 3" key="1">
    <citation type="journal article" date="2014" name="Agronomy (Basel)">
        <title>A Draft Genome Sequence for Ensete ventricosum, the Drought-Tolerant Tree Against Hunger.</title>
        <authorList>
            <person name="Harrison J."/>
            <person name="Moore K.A."/>
            <person name="Paszkiewicz K."/>
            <person name="Jones T."/>
            <person name="Grant M."/>
            <person name="Ambacheew D."/>
            <person name="Muzemil S."/>
            <person name="Studholme D.J."/>
        </authorList>
    </citation>
    <scope>NUCLEOTIDE SEQUENCE [LARGE SCALE GENOMIC DNA]</scope>
</reference>
<dbReference type="EMBL" id="AMZH03012938">
    <property type="protein sequence ID" value="RRT50132.1"/>
    <property type="molecule type" value="Genomic_DNA"/>
</dbReference>
<comment type="caution">
    <text evidence="2">The sequence shown here is derived from an EMBL/GenBank/DDBJ whole genome shotgun (WGS) entry which is preliminary data.</text>
</comment>